<evidence type="ECO:0000313" key="2">
    <source>
        <dbReference type="EMBL" id="RII42941.1"/>
    </source>
</evidence>
<comment type="caution">
    <text evidence="2">The sequence shown here is derived from an EMBL/GenBank/DDBJ whole genome shotgun (WGS) entry which is preliminary data.</text>
</comment>
<dbReference type="AlphaFoldDB" id="A0A399JBJ5"/>
<organism evidence="2 3">
    <name type="scientific">Galactobacter valiniphilus</name>
    <dbReference type="NCBI Taxonomy" id="2676122"/>
    <lineage>
        <taxon>Bacteria</taxon>
        <taxon>Bacillati</taxon>
        <taxon>Actinomycetota</taxon>
        <taxon>Actinomycetes</taxon>
        <taxon>Micrococcales</taxon>
        <taxon>Micrococcaceae</taxon>
        <taxon>Galactobacter</taxon>
    </lineage>
</organism>
<keyword evidence="3" id="KW-1185">Reference proteome</keyword>
<keyword evidence="1" id="KW-0472">Membrane</keyword>
<keyword evidence="1" id="KW-0812">Transmembrane</keyword>
<dbReference type="Proteomes" id="UP000265419">
    <property type="component" value="Unassembled WGS sequence"/>
</dbReference>
<keyword evidence="1" id="KW-1133">Transmembrane helix</keyword>
<dbReference type="EMBL" id="QQXK01000007">
    <property type="protein sequence ID" value="RII42941.1"/>
    <property type="molecule type" value="Genomic_DNA"/>
</dbReference>
<evidence type="ECO:0000313" key="3">
    <source>
        <dbReference type="Proteomes" id="UP000265419"/>
    </source>
</evidence>
<gene>
    <name evidence="2" type="ORF">DWB68_04760</name>
</gene>
<protein>
    <submittedName>
        <fullName evidence="2">Uncharacterized protein</fullName>
    </submittedName>
</protein>
<sequence length="151" mass="16433">MGVLVLALLVAVLFAANSNTVVGWIVAIIAGLWLVLAAVIFFVLRTGAKAVGRKWDQTNANLAAKVDGSTDKVSVIDEAERNHELKIDHSFKIIQVQHGVVMENLRKGTAESAEMVERALETIEITASNARDMIKERRKARATVDAEIIEG</sequence>
<accession>A0A399JBJ5</accession>
<reference evidence="2 3" key="1">
    <citation type="submission" date="2018-07" db="EMBL/GenBank/DDBJ databases">
        <title>Arthrobacter sp. nov., isolated from raw cow's milk with high bacterial count.</title>
        <authorList>
            <person name="Hahne J."/>
            <person name="Isele D."/>
            <person name="Lipski A."/>
        </authorList>
    </citation>
    <scope>NUCLEOTIDE SEQUENCE [LARGE SCALE GENOMIC DNA]</scope>
    <source>
        <strain evidence="2 3">JZ R-35</strain>
    </source>
</reference>
<feature type="transmembrane region" description="Helical" evidence="1">
    <location>
        <begin position="25"/>
        <end position="44"/>
    </location>
</feature>
<evidence type="ECO:0000256" key="1">
    <source>
        <dbReference type="SAM" id="Phobius"/>
    </source>
</evidence>
<proteinExistence type="predicted"/>
<name>A0A399JBJ5_9MICC</name>